<reference evidence="1 2" key="1">
    <citation type="submission" date="2014-11" db="EMBL/GenBank/DDBJ databases">
        <title>Mycobacterium setense Manresensis Genome.</title>
        <authorList>
            <person name="Rech G."/>
            <person name="Sumoy L."/>
        </authorList>
    </citation>
    <scope>NUCLEOTIDE SEQUENCE [LARGE SCALE GENOMIC DNA]</scope>
    <source>
        <strain evidence="1 2">Manresensis</strain>
    </source>
</reference>
<accession>A0ABR4Z2I4</accession>
<organism evidence="1 2">
    <name type="scientific">Mycolicibacterium setense</name>
    <dbReference type="NCBI Taxonomy" id="431269"/>
    <lineage>
        <taxon>Bacteria</taxon>
        <taxon>Bacillati</taxon>
        <taxon>Actinomycetota</taxon>
        <taxon>Actinomycetes</taxon>
        <taxon>Mycobacteriales</taxon>
        <taxon>Mycobacteriaceae</taxon>
        <taxon>Mycolicibacterium</taxon>
    </lineage>
</organism>
<sequence length="204" mass="21691">MSIERVRSELFNAGNEWESALASDAVAAYAALLPDLHRSLPDQLRSGERPEGVLQAVASAAKTDRQVEMGGAAEAMAERAFVRLLVRTSGGGGSLSQLTSSEAAQQFVSQRGTPDRFVSEYLAELLGQYAQHATAREAGRITEAVPGSKISDTRRITREVAKAASQVGSQVEVDGATGASVRSNWASFVAQAFAKGRQLPEVDR</sequence>
<name>A0ABR4Z2I4_9MYCO</name>
<evidence type="ECO:0000313" key="2">
    <source>
        <dbReference type="Proteomes" id="UP000031004"/>
    </source>
</evidence>
<gene>
    <name evidence="1" type="ORF">QQ44_01345</name>
</gene>
<protein>
    <submittedName>
        <fullName evidence="1">Uncharacterized protein</fullName>
    </submittedName>
</protein>
<dbReference type="RefSeq" id="WP_039313154.1">
    <property type="nucleotide sequence ID" value="NZ_JTLZ01000001.1"/>
</dbReference>
<dbReference type="Proteomes" id="UP000031004">
    <property type="component" value="Unassembled WGS sequence"/>
</dbReference>
<proteinExistence type="predicted"/>
<evidence type="ECO:0000313" key="1">
    <source>
        <dbReference type="EMBL" id="KHO28213.1"/>
    </source>
</evidence>
<comment type="caution">
    <text evidence="1">The sequence shown here is derived from an EMBL/GenBank/DDBJ whole genome shotgun (WGS) entry which is preliminary data.</text>
</comment>
<keyword evidence="2" id="KW-1185">Reference proteome</keyword>
<dbReference type="EMBL" id="JTLZ01000001">
    <property type="protein sequence ID" value="KHO28213.1"/>
    <property type="molecule type" value="Genomic_DNA"/>
</dbReference>